<evidence type="ECO:0000256" key="4">
    <source>
        <dbReference type="ARBA" id="ARBA00022741"/>
    </source>
</evidence>
<comment type="similarity">
    <text evidence="1 9 10">Belongs to the class-I aminoacyl-tRNA synthetase family.</text>
</comment>
<dbReference type="InterPro" id="IPR005148">
    <property type="entry name" value="Arg-tRNA-synth_N"/>
</dbReference>
<evidence type="ECO:0000256" key="2">
    <source>
        <dbReference type="ARBA" id="ARBA00022490"/>
    </source>
</evidence>
<dbReference type="EMBL" id="VBRC01000007">
    <property type="protein sequence ID" value="TLK26595.1"/>
    <property type="molecule type" value="Genomic_DNA"/>
</dbReference>
<dbReference type="SUPFAM" id="SSF55190">
    <property type="entry name" value="Arginyl-tRNA synthetase (ArgRS), N-terminal 'additional' domain"/>
    <property type="match status" value="1"/>
</dbReference>
<comment type="catalytic activity">
    <reaction evidence="8 9">
        <text>tRNA(Arg) + L-arginine + ATP = L-arginyl-tRNA(Arg) + AMP + diphosphate</text>
        <dbReference type="Rhea" id="RHEA:20301"/>
        <dbReference type="Rhea" id="RHEA-COMP:9658"/>
        <dbReference type="Rhea" id="RHEA-COMP:9673"/>
        <dbReference type="ChEBI" id="CHEBI:30616"/>
        <dbReference type="ChEBI" id="CHEBI:32682"/>
        <dbReference type="ChEBI" id="CHEBI:33019"/>
        <dbReference type="ChEBI" id="CHEBI:78442"/>
        <dbReference type="ChEBI" id="CHEBI:78513"/>
        <dbReference type="ChEBI" id="CHEBI:456215"/>
        <dbReference type="EC" id="6.1.1.19"/>
    </reaction>
</comment>
<dbReference type="SUPFAM" id="SSF47323">
    <property type="entry name" value="Anticodon-binding domain of a subclass of class I aminoacyl-tRNA synthetases"/>
    <property type="match status" value="1"/>
</dbReference>
<dbReference type="GO" id="GO:0005524">
    <property type="term" value="F:ATP binding"/>
    <property type="evidence" value="ECO:0007669"/>
    <property type="project" value="UniProtKB-UniRule"/>
</dbReference>
<dbReference type="NCBIfam" id="NF002447">
    <property type="entry name" value="PRK01611.3-4"/>
    <property type="match status" value="1"/>
</dbReference>
<dbReference type="EMBL" id="JACHFV010000006">
    <property type="protein sequence ID" value="MBB5295075.1"/>
    <property type="molecule type" value="Genomic_DNA"/>
</dbReference>
<keyword evidence="3 9" id="KW-0436">Ligase</keyword>
<dbReference type="CDD" id="cd07956">
    <property type="entry name" value="Anticodon_Ia_Arg"/>
    <property type="match status" value="1"/>
</dbReference>
<evidence type="ECO:0000313" key="16">
    <source>
        <dbReference type="Proteomes" id="UP000536909"/>
    </source>
</evidence>
<dbReference type="InterPro" id="IPR008909">
    <property type="entry name" value="DALR_anticod-bd"/>
</dbReference>
<dbReference type="SUPFAM" id="SSF52374">
    <property type="entry name" value="Nucleotidylyl transferase"/>
    <property type="match status" value="1"/>
</dbReference>
<dbReference type="PROSITE" id="PS00178">
    <property type="entry name" value="AA_TRNA_LIGASE_I"/>
    <property type="match status" value="1"/>
</dbReference>
<dbReference type="HAMAP" id="MF_00123">
    <property type="entry name" value="Arg_tRNA_synth"/>
    <property type="match status" value="1"/>
</dbReference>
<dbReference type="SMART" id="SM01016">
    <property type="entry name" value="Arg_tRNA_synt_N"/>
    <property type="match status" value="1"/>
</dbReference>
<keyword evidence="5 9" id="KW-0067">ATP-binding</keyword>
<dbReference type="RefSeq" id="WP_129119016.1">
    <property type="nucleotide sequence ID" value="NZ_BSUI01000010.1"/>
</dbReference>
<dbReference type="PANTHER" id="PTHR11956:SF5">
    <property type="entry name" value="ARGININE--TRNA LIGASE, CYTOPLASMIC"/>
    <property type="match status" value="1"/>
</dbReference>
<feature type="short sequence motif" description="'HIGH' region" evidence="9">
    <location>
        <begin position="114"/>
        <end position="124"/>
    </location>
</feature>
<feature type="domain" description="Arginyl tRNA synthetase N-terminal" evidence="12">
    <location>
        <begin position="1"/>
        <end position="84"/>
    </location>
</feature>
<dbReference type="InterPro" id="IPR036695">
    <property type="entry name" value="Arg-tRNA-synth_N_sf"/>
</dbReference>
<evidence type="ECO:0000256" key="8">
    <source>
        <dbReference type="ARBA" id="ARBA00049339"/>
    </source>
</evidence>
<dbReference type="Proteomes" id="UP000308000">
    <property type="component" value="Unassembled WGS sequence"/>
</dbReference>
<evidence type="ECO:0000256" key="10">
    <source>
        <dbReference type="RuleBase" id="RU363038"/>
    </source>
</evidence>
<dbReference type="InterPro" id="IPR014729">
    <property type="entry name" value="Rossmann-like_a/b/a_fold"/>
</dbReference>
<dbReference type="InterPro" id="IPR001412">
    <property type="entry name" value="aa-tRNA-synth_I_CS"/>
</dbReference>
<evidence type="ECO:0000256" key="6">
    <source>
        <dbReference type="ARBA" id="ARBA00022917"/>
    </source>
</evidence>
<keyword evidence="16" id="KW-1185">Reference proteome</keyword>
<dbReference type="Pfam" id="PF03485">
    <property type="entry name" value="Arg_tRNA_synt_N"/>
    <property type="match status" value="1"/>
</dbReference>
<accession>A0AAJ5K4Y2</accession>
<dbReference type="Gene3D" id="1.10.730.10">
    <property type="entry name" value="Isoleucyl-tRNA Synthetase, Domain 1"/>
    <property type="match status" value="1"/>
</dbReference>
<dbReference type="CDD" id="cd00671">
    <property type="entry name" value="ArgRS_core"/>
    <property type="match status" value="1"/>
</dbReference>
<dbReference type="FunFam" id="3.40.50.620:FF:000190">
    <property type="entry name" value="Arginine--tRNA ligase"/>
    <property type="match status" value="1"/>
</dbReference>
<dbReference type="Gene3D" id="3.30.1360.70">
    <property type="entry name" value="Arginyl tRNA synthetase N-terminal domain"/>
    <property type="match status" value="1"/>
</dbReference>
<organism evidence="14 15">
    <name type="scientific">Deinococcus metallilatus</name>
    <dbReference type="NCBI Taxonomy" id="1211322"/>
    <lineage>
        <taxon>Bacteria</taxon>
        <taxon>Thermotogati</taxon>
        <taxon>Deinococcota</taxon>
        <taxon>Deinococci</taxon>
        <taxon>Deinococcales</taxon>
        <taxon>Deinococcaceae</taxon>
        <taxon>Deinococcus</taxon>
    </lineage>
</organism>
<dbReference type="PRINTS" id="PR01038">
    <property type="entry name" value="TRNASYNTHARG"/>
</dbReference>
<evidence type="ECO:0000256" key="1">
    <source>
        <dbReference type="ARBA" id="ARBA00005594"/>
    </source>
</evidence>
<evidence type="ECO:0000256" key="5">
    <source>
        <dbReference type="ARBA" id="ARBA00022840"/>
    </source>
</evidence>
<dbReference type="GO" id="GO:0005737">
    <property type="term" value="C:cytoplasm"/>
    <property type="evidence" value="ECO:0007669"/>
    <property type="project" value="UniProtKB-SubCell"/>
</dbReference>
<evidence type="ECO:0000256" key="9">
    <source>
        <dbReference type="HAMAP-Rule" id="MF_00123"/>
    </source>
</evidence>
<dbReference type="GO" id="GO:0004814">
    <property type="term" value="F:arginine-tRNA ligase activity"/>
    <property type="evidence" value="ECO:0007669"/>
    <property type="project" value="UniProtKB-UniRule"/>
</dbReference>
<comment type="subunit">
    <text evidence="9">Monomer.</text>
</comment>
<evidence type="ECO:0000259" key="12">
    <source>
        <dbReference type="SMART" id="SM01016"/>
    </source>
</evidence>
<dbReference type="Gene3D" id="3.40.50.620">
    <property type="entry name" value="HUPs"/>
    <property type="match status" value="1"/>
</dbReference>
<keyword evidence="6 9" id="KW-0648">Protein biosynthesis</keyword>
<dbReference type="InterPro" id="IPR009080">
    <property type="entry name" value="tRNAsynth_Ia_anticodon-bd"/>
</dbReference>
<dbReference type="Proteomes" id="UP000536909">
    <property type="component" value="Unassembled WGS sequence"/>
</dbReference>
<proteinExistence type="inferred from homology"/>
<feature type="domain" description="DALR anticodon binding" evidence="11">
    <location>
        <begin position="483"/>
        <end position="609"/>
    </location>
</feature>
<reference evidence="13 16" key="2">
    <citation type="submission" date="2020-08" db="EMBL/GenBank/DDBJ databases">
        <title>Genomic Encyclopedia of Type Strains, Phase IV (KMG-IV): sequencing the most valuable type-strain genomes for metagenomic binning, comparative biology and taxonomic classification.</title>
        <authorList>
            <person name="Goeker M."/>
        </authorList>
    </citation>
    <scope>NUCLEOTIDE SEQUENCE [LARGE SCALE GENOMIC DNA]</scope>
    <source>
        <strain evidence="13 16">DSM 105434</strain>
    </source>
</reference>
<dbReference type="AlphaFoldDB" id="A0AAJ5K4Y2"/>
<evidence type="ECO:0000256" key="3">
    <source>
        <dbReference type="ARBA" id="ARBA00022598"/>
    </source>
</evidence>
<keyword evidence="7 9" id="KW-0030">Aminoacyl-tRNA synthetase</keyword>
<keyword evidence="2 9" id="KW-0963">Cytoplasm</keyword>
<dbReference type="Pfam" id="PF00750">
    <property type="entry name" value="tRNA-synt_1d"/>
    <property type="match status" value="2"/>
</dbReference>
<evidence type="ECO:0000313" key="13">
    <source>
        <dbReference type="EMBL" id="MBB5295075.1"/>
    </source>
</evidence>
<comment type="caution">
    <text evidence="14">The sequence shown here is derived from an EMBL/GenBank/DDBJ whole genome shotgun (WGS) entry which is preliminary data.</text>
</comment>
<comment type="subcellular location">
    <subcellularLocation>
        <location evidence="9">Cytoplasm</location>
    </subcellularLocation>
</comment>
<evidence type="ECO:0000259" key="11">
    <source>
        <dbReference type="SMART" id="SM00836"/>
    </source>
</evidence>
<dbReference type="InterPro" id="IPR035684">
    <property type="entry name" value="ArgRS_core"/>
</dbReference>
<dbReference type="Pfam" id="PF05746">
    <property type="entry name" value="DALR_1"/>
    <property type="match status" value="1"/>
</dbReference>
<keyword evidence="4 9" id="KW-0547">Nucleotide-binding</keyword>
<protein>
    <recommendedName>
        <fullName evidence="9">Arginine--tRNA ligase</fullName>
        <ecNumber evidence="9">6.1.1.19</ecNumber>
    </recommendedName>
    <alternativeName>
        <fullName evidence="9">Arginyl-tRNA synthetase</fullName>
        <shortName evidence="9">ArgRS</shortName>
    </alternativeName>
</protein>
<evidence type="ECO:0000313" key="14">
    <source>
        <dbReference type="EMBL" id="TLK26595.1"/>
    </source>
</evidence>
<name>A0AAJ5K4Y2_9DEIO</name>
<evidence type="ECO:0000313" key="15">
    <source>
        <dbReference type="Proteomes" id="UP000308000"/>
    </source>
</evidence>
<dbReference type="EC" id="6.1.1.19" evidence="9"/>
<dbReference type="SMART" id="SM00836">
    <property type="entry name" value="DALR_1"/>
    <property type="match status" value="1"/>
</dbReference>
<sequence>MDLKAELKAAVERAAAELGAPVDVAIQETPANKPGDYGTPAAFQMAKALGQNPAQVAAQLAQQVQLPEGISRVEAAGPFLNFFVDVGAFVKGVVEEQALIPAQSGKVVIEHTSVNPNKELHVGHLRNVVLGDSIARIFRAAGHTVEVQNYIDDTGRQAAEALFAVNHYHRAWDGVQKYDHWLGEGYVRLNADPAKPALEEGISAVMHRLEAGELRPEIEKVVRAHLETCFRLGARYDLLNWESDVVGSGFLSSAMNILEKSRYTSHPQEGKYAGAFVMDVSEFMPGLEEPNVVLLRSDGTAMYAAKDIGYQFWKFGLFEGMKFKPFITDPEGHVVWTSAPDGEPDTRRRFGHAQEVINVIDSRQDHPQTVVRSSLGVAGEPEKQARSIHLSYAFVTLEGQTISGRRGIAVSADEAMDEAERRALAVLAEINPDLAAREDAAEIARRIGIGAIRFAMLKAEPTRKIDFRWEQALALNGDTAPYVQYAAVRAASILRKAQEAGYAIDGTGADWDALTDLDLTLAKMVAKLPEVVAQAVRVHSPHVVAQYALDLATAFNAWFNAKDKAGKPTTNVLQSPAGLREARLALVARLRQAFEETLDLIGIQVPAAM</sequence>
<dbReference type="GO" id="GO:0006420">
    <property type="term" value="P:arginyl-tRNA aminoacylation"/>
    <property type="evidence" value="ECO:0007669"/>
    <property type="project" value="UniProtKB-UniRule"/>
</dbReference>
<reference evidence="14 15" key="1">
    <citation type="submission" date="2019-04" db="EMBL/GenBank/DDBJ databases">
        <title>Deinococcus metalilatus MA1002 mutant No.5.</title>
        <authorList>
            <person name="Park W."/>
            <person name="Park C."/>
        </authorList>
    </citation>
    <scope>NUCLEOTIDE SEQUENCE [LARGE SCALE GENOMIC DNA]</scope>
    <source>
        <strain evidence="14 15">MA1002-m5</strain>
    </source>
</reference>
<dbReference type="PANTHER" id="PTHR11956">
    <property type="entry name" value="ARGINYL-TRNA SYNTHETASE"/>
    <property type="match status" value="1"/>
</dbReference>
<gene>
    <name evidence="9" type="primary">argS</name>
    <name evidence="14" type="ORF">FCS05_11420</name>
    <name evidence="13" type="ORF">HNQ10_001901</name>
</gene>
<dbReference type="InterPro" id="IPR001278">
    <property type="entry name" value="Arg-tRNA-ligase"/>
</dbReference>
<evidence type="ECO:0000256" key="7">
    <source>
        <dbReference type="ARBA" id="ARBA00023146"/>
    </source>
</evidence>